<keyword evidence="2" id="KW-1185">Reference proteome</keyword>
<dbReference type="STRING" id="32040.SAMN04489710_106230"/>
<evidence type="ECO:0000313" key="1">
    <source>
        <dbReference type="EMBL" id="SFD81013.1"/>
    </source>
</evidence>
<name>A0A1I1VIX1_9BURK</name>
<organism evidence="1 2">
    <name type="scientific">Paracidovorax konjaci</name>
    <dbReference type="NCBI Taxonomy" id="32040"/>
    <lineage>
        <taxon>Bacteria</taxon>
        <taxon>Pseudomonadati</taxon>
        <taxon>Pseudomonadota</taxon>
        <taxon>Betaproteobacteria</taxon>
        <taxon>Burkholderiales</taxon>
        <taxon>Comamonadaceae</taxon>
        <taxon>Paracidovorax</taxon>
    </lineage>
</organism>
<sequence length="323" mass="36231">MSKVPVSFLKCKVIEKNYYFFAARPDDLDEDAEFSRIFFYDDEDHGNKWRHLDLPHITVESLCVVITAIDGHRCYAALSKEGSVSFIRTDRRWLEKVGDSGVKTRDVLPIYGYLNALKEISGELYACGGGGQIYRRNSGEWVDIAGDLRKSTPDLTQPIPLNQIKLGEDISDIDGYANDDIYAAGMDGIYHYNGVSWTACDNPTDEILTSVLCLPGRKVFACGFNGTILSGNARQGFKDISHYDDNMILTKVVEFQGDLYFSSNAGLFSMNKGEAGSRLQKIQEVDDCEDISVLDDVLLCVGWKTIQIFQSGRWKQLLHPDND</sequence>
<evidence type="ECO:0008006" key="3">
    <source>
        <dbReference type="Google" id="ProtNLM"/>
    </source>
</evidence>
<reference evidence="2" key="1">
    <citation type="submission" date="2016-10" db="EMBL/GenBank/DDBJ databases">
        <authorList>
            <person name="Varghese N."/>
            <person name="Submissions S."/>
        </authorList>
    </citation>
    <scope>NUCLEOTIDE SEQUENCE [LARGE SCALE GENOMIC DNA]</scope>
    <source>
        <strain evidence="2">DSM 7481</strain>
    </source>
</reference>
<protein>
    <recommendedName>
        <fullName evidence="3">Regulator of chromosome condensation (RCC1) repeat-containing protein</fullName>
    </recommendedName>
</protein>
<dbReference type="SUPFAM" id="SSF101898">
    <property type="entry name" value="NHL repeat"/>
    <property type="match status" value="1"/>
</dbReference>
<dbReference type="AlphaFoldDB" id="A0A1I1VIX1"/>
<accession>A0A1I1VIX1</accession>
<dbReference type="RefSeq" id="WP_139225695.1">
    <property type="nucleotide sequence ID" value="NZ_FOMQ01000006.1"/>
</dbReference>
<dbReference type="Proteomes" id="UP000199517">
    <property type="component" value="Unassembled WGS sequence"/>
</dbReference>
<evidence type="ECO:0000313" key="2">
    <source>
        <dbReference type="Proteomes" id="UP000199517"/>
    </source>
</evidence>
<proteinExistence type="predicted"/>
<dbReference type="OrthoDB" id="5516213at2"/>
<dbReference type="EMBL" id="FOMQ01000006">
    <property type="protein sequence ID" value="SFD81013.1"/>
    <property type="molecule type" value="Genomic_DNA"/>
</dbReference>
<gene>
    <name evidence="1" type="ORF">SAMN04489710_106230</name>
</gene>